<proteinExistence type="predicted"/>
<comment type="caution">
    <text evidence="2">The sequence shown here is derived from an EMBL/GenBank/DDBJ whole genome shotgun (WGS) entry which is preliminary data.</text>
</comment>
<dbReference type="RefSeq" id="WP_123719779.1">
    <property type="nucleotide sequence ID" value="NZ_MOBN01000014.1"/>
</dbReference>
<evidence type="ECO:0000259" key="1">
    <source>
        <dbReference type="Pfam" id="PF24731"/>
    </source>
</evidence>
<organism evidence="2 3">
    <name type="scientific">Pseudomonas lini</name>
    <dbReference type="NCBI Taxonomy" id="163011"/>
    <lineage>
        <taxon>Bacteria</taxon>
        <taxon>Pseudomonadati</taxon>
        <taxon>Pseudomonadota</taxon>
        <taxon>Gammaproteobacteria</taxon>
        <taxon>Pseudomonadales</taxon>
        <taxon>Pseudomonadaceae</taxon>
        <taxon>Pseudomonas</taxon>
    </lineage>
</organism>
<accession>A0A423IU87</accession>
<dbReference type="InterPro" id="IPR056100">
    <property type="entry name" value="DUF7683"/>
</dbReference>
<protein>
    <recommendedName>
        <fullName evidence="1">DUF7683 domain-containing protein</fullName>
    </recommendedName>
</protein>
<reference evidence="2 3" key="1">
    <citation type="submission" date="2016-10" db="EMBL/GenBank/DDBJ databases">
        <title>Comparative genome analysis of multiple Pseudomonas spp. focuses on biocontrol and plant growth promoting traits.</title>
        <authorList>
            <person name="Tao X.-Y."/>
            <person name="Taylor C.G."/>
        </authorList>
    </citation>
    <scope>NUCLEOTIDE SEQUENCE [LARGE SCALE GENOMIC DNA]</scope>
    <source>
        <strain evidence="2 3">48C10</strain>
    </source>
</reference>
<gene>
    <name evidence="2" type="ORF">BK663_05965</name>
</gene>
<dbReference type="AlphaFoldDB" id="A0A423IU87"/>
<dbReference type="EMBL" id="MOBN01000014">
    <property type="protein sequence ID" value="RON28993.1"/>
    <property type="molecule type" value="Genomic_DNA"/>
</dbReference>
<name>A0A423IU87_9PSED</name>
<evidence type="ECO:0000313" key="2">
    <source>
        <dbReference type="EMBL" id="RON28993.1"/>
    </source>
</evidence>
<feature type="domain" description="DUF7683" evidence="1">
    <location>
        <begin position="3"/>
        <end position="66"/>
    </location>
</feature>
<dbReference type="Proteomes" id="UP000284168">
    <property type="component" value="Unassembled WGS sequence"/>
</dbReference>
<dbReference type="Pfam" id="PF24731">
    <property type="entry name" value="DUF7683"/>
    <property type="match status" value="1"/>
</dbReference>
<evidence type="ECO:0000313" key="3">
    <source>
        <dbReference type="Proteomes" id="UP000284168"/>
    </source>
</evidence>
<sequence length="77" mass="8888">MIYKIEAFDKKTEFLVFAEEFPSGCDEQIAAIMGWTVEQQGWEGYDLTSDQLNALEKLLRKAVFDPAHFFQLSCNAY</sequence>